<comment type="subunit">
    <text evidence="6">Component of the lipopolysaccharide transport and assembly complex. Interacts with LptA and the LptBFG transporter complex.</text>
</comment>
<dbReference type="GO" id="GO:0017089">
    <property type="term" value="F:glycolipid transfer activity"/>
    <property type="evidence" value="ECO:0007669"/>
    <property type="project" value="TreeGrafter"/>
</dbReference>
<evidence type="ECO:0000256" key="3">
    <source>
        <dbReference type="ARBA" id="ARBA00022692"/>
    </source>
</evidence>
<evidence type="ECO:0000256" key="2">
    <source>
        <dbReference type="ARBA" id="ARBA00022519"/>
    </source>
</evidence>
<organism evidence="7 8">
    <name type="scientific">Parathalassolituus penaei</name>
    <dbReference type="NCBI Taxonomy" id="2997323"/>
    <lineage>
        <taxon>Bacteria</taxon>
        <taxon>Pseudomonadati</taxon>
        <taxon>Pseudomonadota</taxon>
        <taxon>Gammaproteobacteria</taxon>
        <taxon>Oceanospirillales</taxon>
        <taxon>Oceanospirillaceae</taxon>
        <taxon>Parathalassolituus</taxon>
    </lineage>
</organism>
<dbReference type="InterPro" id="IPR026265">
    <property type="entry name" value="LptC"/>
</dbReference>
<dbReference type="Pfam" id="PF06835">
    <property type="entry name" value="LptC"/>
    <property type="match status" value="1"/>
</dbReference>
<dbReference type="Proteomes" id="UP001150830">
    <property type="component" value="Unassembled WGS sequence"/>
</dbReference>
<dbReference type="EMBL" id="JAPNOA010000027">
    <property type="protein sequence ID" value="MCY0965553.1"/>
    <property type="molecule type" value="Genomic_DNA"/>
</dbReference>
<keyword evidence="1 6" id="KW-1003">Cell membrane</keyword>
<dbReference type="PANTHER" id="PTHR37481">
    <property type="entry name" value="LIPOPOLYSACCHARIDE EXPORT SYSTEM PROTEIN LPTC"/>
    <property type="match status" value="1"/>
</dbReference>
<dbReference type="InterPro" id="IPR052363">
    <property type="entry name" value="LPS_export_LptC"/>
</dbReference>
<keyword evidence="4 6" id="KW-1133">Transmembrane helix</keyword>
<keyword evidence="5 6" id="KW-0472">Membrane</keyword>
<keyword evidence="8" id="KW-1185">Reference proteome</keyword>
<dbReference type="PANTHER" id="PTHR37481:SF1">
    <property type="entry name" value="LIPOPOLYSACCHARIDE EXPORT SYSTEM PROTEIN LPTC"/>
    <property type="match status" value="1"/>
</dbReference>
<dbReference type="RefSeq" id="WP_283173767.1">
    <property type="nucleotide sequence ID" value="NZ_JAPNOA010000027.1"/>
</dbReference>
<sequence>MRKRWLLLLLAVLFATALLMVERYTGELGISVGSVSNAEPDYYGQQLQHRRYDVSGRLQQTLLSQGSSHNPHTRQTHLEQPVILTRDDQQQTWRVSAADGYIGDGNSLIELAGGVLVDSQPTRANQQFLTISTERLMYSPDDTTAWSDVPVHLNSNSGNSDAGGMKLDLNRQRLELTGKVSTRYAKP</sequence>
<evidence type="ECO:0000256" key="1">
    <source>
        <dbReference type="ARBA" id="ARBA00022475"/>
    </source>
</evidence>
<evidence type="ECO:0000313" key="7">
    <source>
        <dbReference type="EMBL" id="MCY0965553.1"/>
    </source>
</evidence>
<reference evidence="7" key="1">
    <citation type="submission" date="2022-11" db="EMBL/GenBank/DDBJ databases">
        <title>Parathalassolutuus dongxingensis gen. nov., sp. nov., a novel member of family Oceanospirillaceae isolated from a coastal shrimp pond in Guangxi, China.</title>
        <authorList>
            <person name="Chen H."/>
        </authorList>
    </citation>
    <scope>NUCLEOTIDE SEQUENCE</scope>
    <source>
        <strain evidence="7">G-43</strain>
    </source>
</reference>
<comment type="similarity">
    <text evidence="6">Belongs to the LptC family.</text>
</comment>
<dbReference type="GO" id="GO:0043165">
    <property type="term" value="P:Gram-negative-bacterium-type cell outer membrane assembly"/>
    <property type="evidence" value="ECO:0007669"/>
    <property type="project" value="UniProtKB-UniRule"/>
</dbReference>
<dbReference type="Gene3D" id="2.60.450.10">
    <property type="entry name" value="Lipopolysaccharide (LPS) transport protein A like domain"/>
    <property type="match status" value="1"/>
</dbReference>
<accession>A0A9X3EDF5</accession>
<protein>
    <recommendedName>
        <fullName evidence="6">Lipopolysaccharide export system protein LptC</fullName>
    </recommendedName>
</protein>
<gene>
    <name evidence="6 7" type="primary">lptC</name>
    <name evidence="7" type="ORF">OUO13_10165</name>
</gene>
<comment type="subcellular location">
    <subcellularLocation>
        <location evidence="6">Cell inner membrane</location>
        <topology evidence="6">Single-pass membrane protein</topology>
    </subcellularLocation>
</comment>
<dbReference type="GO" id="GO:0005886">
    <property type="term" value="C:plasma membrane"/>
    <property type="evidence" value="ECO:0007669"/>
    <property type="project" value="UniProtKB-SubCell"/>
</dbReference>
<evidence type="ECO:0000256" key="4">
    <source>
        <dbReference type="ARBA" id="ARBA00022989"/>
    </source>
</evidence>
<evidence type="ECO:0000313" key="8">
    <source>
        <dbReference type="Proteomes" id="UP001150830"/>
    </source>
</evidence>
<evidence type="ECO:0000256" key="6">
    <source>
        <dbReference type="HAMAP-Rule" id="MF_01915"/>
    </source>
</evidence>
<dbReference type="GO" id="GO:0015221">
    <property type="term" value="F:lipopolysaccharide transmembrane transporter activity"/>
    <property type="evidence" value="ECO:0007669"/>
    <property type="project" value="InterPro"/>
</dbReference>
<dbReference type="AlphaFoldDB" id="A0A9X3EDF5"/>
<evidence type="ECO:0000256" key="5">
    <source>
        <dbReference type="ARBA" id="ARBA00023136"/>
    </source>
</evidence>
<comment type="caution">
    <text evidence="7">The sequence shown here is derived from an EMBL/GenBank/DDBJ whole genome shotgun (WGS) entry which is preliminary data.</text>
</comment>
<comment type="function">
    <text evidence="6">Involved in the assembly of lipopolysaccharide (LPS). Required for the translocation of LPS from the inner membrane to the outer membrane. Facilitates the transfer of LPS from the inner membrane to the periplasmic protein LptA. Could be a docking site for LptA.</text>
</comment>
<dbReference type="GO" id="GO:0030288">
    <property type="term" value="C:outer membrane-bounded periplasmic space"/>
    <property type="evidence" value="ECO:0007669"/>
    <property type="project" value="TreeGrafter"/>
</dbReference>
<dbReference type="NCBIfam" id="TIGR04409">
    <property type="entry name" value="LptC_YrbK"/>
    <property type="match status" value="1"/>
</dbReference>
<name>A0A9X3EDF5_9GAMM</name>
<keyword evidence="3 6" id="KW-0812">Transmembrane</keyword>
<dbReference type="InterPro" id="IPR010664">
    <property type="entry name" value="LipoPS_assembly_LptC-rel"/>
</dbReference>
<proteinExistence type="inferred from homology"/>
<dbReference type="HAMAP" id="MF_01915">
    <property type="entry name" value="LPS_assembly_LptC"/>
    <property type="match status" value="1"/>
</dbReference>
<keyword evidence="2 6" id="KW-0997">Cell inner membrane</keyword>